<dbReference type="EMBL" id="BPQB01000061">
    <property type="protein sequence ID" value="GJE96542.1"/>
    <property type="molecule type" value="Genomic_DNA"/>
</dbReference>
<dbReference type="AlphaFoldDB" id="A0A9P3GJW5"/>
<organism evidence="2 3">
    <name type="scientific">Phanerochaete sordida</name>
    <dbReference type="NCBI Taxonomy" id="48140"/>
    <lineage>
        <taxon>Eukaryota</taxon>
        <taxon>Fungi</taxon>
        <taxon>Dikarya</taxon>
        <taxon>Basidiomycota</taxon>
        <taxon>Agaricomycotina</taxon>
        <taxon>Agaricomycetes</taxon>
        <taxon>Polyporales</taxon>
        <taxon>Phanerochaetaceae</taxon>
        <taxon>Phanerochaete</taxon>
    </lineage>
</organism>
<proteinExistence type="predicted"/>
<dbReference type="OrthoDB" id="3256331at2759"/>
<dbReference type="Proteomes" id="UP000703269">
    <property type="component" value="Unassembled WGS sequence"/>
</dbReference>
<dbReference type="Pfam" id="PF20236">
    <property type="entry name" value="DUF6593"/>
    <property type="match status" value="1"/>
</dbReference>
<feature type="domain" description="DUF6593" evidence="1">
    <location>
        <begin position="15"/>
        <end position="192"/>
    </location>
</feature>
<comment type="caution">
    <text evidence="2">The sequence shown here is derived from an EMBL/GenBank/DDBJ whole genome shotgun (WGS) entry which is preliminary data.</text>
</comment>
<sequence>MIVPDGTLVLTLAPDNVSNATLTAEDGTVLYTVSTAHGDKTTTSVRNASDEVLATLEWRDVLPDRVAVGGAKQISMGDWMKRSMIPFKDDITFTDDQGRKYKWRGNSAGRSFELSCADDNYATVIARFERSRRVYPSSTVPANQDPSASVPSLAPTLVNPAWTPALLTLTPRAQQIQDTVVTSFLFLEKTRRTAETQSQVRADAVGTPLKPVGKSAMVNGGV</sequence>
<dbReference type="InterPro" id="IPR046528">
    <property type="entry name" value="DUF6593"/>
</dbReference>
<protein>
    <recommendedName>
        <fullName evidence="1">DUF6593 domain-containing protein</fullName>
    </recommendedName>
</protein>
<keyword evidence="3" id="KW-1185">Reference proteome</keyword>
<evidence type="ECO:0000259" key="1">
    <source>
        <dbReference type="Pfam" id="PF20236"/>
    </source>
</evidence>
<reference evidence="2 3" key="1">
    <citation type="submission" date="2021-08" db="EMBL/GenBank/DDBJ databases">
        <title>Draft Genome Sequence of Phanerochaete sordida strain YK-624.</title>
        <authorList>
            <person name="Mori T."/>
            <person name="Dohra H."/>
            <person name="Suzuki T."/>
            <person name="Kawagishi H."/>
            <person name="Hirai H."/>
        </authorList>
    </citation>
    <scope>NUCLEOTIDE SEQUENCE [LARGE SCALE GENOMIC DNA]</scope>
    <source>
        <strain evidence="2 3">YK-624</strain>
    </source>
</reference>
<evidence type="ECO:0000313" key="3">
    <source>
        <dbReference type="Proteomes" id="UP000703269"/>
    </source>
</evidence>
<name>A0A9P3GJW5_9APHY</name>
<gene>
    <name evidence="2" type="ORF">PsYK624_127390</name>
</gene>
<evidence type="ECO:0000313" key="2">
    <source>
        <dbReference type="EMBL" id="GJE96542.1"/>
    </source>
</evidence>
<accession>A0A9P3GJW5</accession>